<proteinExistence type="predicted"/>
<dbReference type="Proteomes" id="UP000737018">
    <property type="component" value="Unassembled WGS sequence"/>
</dbReference>
<evidence type="ECO:0000313" key="2">
    <source>
        <dbReference type="Proteomes" id="UP000737018"/>
    </source>
</evidence>
<dbReference type="EMBL" id="JRKL02012585">
    <property type="protein sequence ID" value="KAF3944555.1"/>
    <property type="molecule type" value="Genomic_DNA"/>
</dbReference>
<protein>
    <submittedName>
        <fullName evidence="1">Uncharacterized protein</fullName>
    </submittedName>
</protein>
<dbReference type="AlphaFoldDB" id="A0A8J4Q6F2"/>
<reference evidence="1" key="1">
    <citation type="submission" date="2020-03" db="EMBL/GenBank/DDBJ databases">
        <title>Castanea mollissima Vanexum genome sequencing.</title>
        <authorList>
            <person name="Staton M."/>
        </authorList>
    </citation>
    <scope>NUCLEOTIDE SEQUENCE</scope>
    <source>
        <tissue evidence="1">Leaf</tissue>
    </source>
</reference>
<organism evidence="1 2">
    <name type="scientific">Castanea mollissima</name>
    <name type="common">Chinese chestnut</name>
    <dbReference type="NCBI Taxonomy" id="60419"/>
    <lineage>
        <taxon>Eukaryota</taxon>
        <taxon>Viridiplantae</taxon>
        <taxon>Streptophyta</taxon>
        <taxon>Embryophyta</taxon>
        <taxon>Tracheophyta</taxon>
        <taxon>Spermatophyta</taxon>
        <taxon>Magnoliopsida</taxon>
        <taxon>eudicotyledons</taxon>
        <taxon>Gunneridae</taxon>
        <taxon>Pentapetalae</taxon>
        <taxon>rosids</taxon>
        <taxon>fabids</taxon>
        <taxon>Fagales</taxon>
        <taxon>Fagaceae</taxon>
        <taxon>Castanea</taxon>
    </lineage>
</organism>
<gene>
    <name evidence="1" type="ORF">CMV_028981</name>
</gene>
<accession>A0A8J4Q6F2</accession>
<name>A0A8J4Q6F2_9ROSI</name>
<evidence type="ECO:0000313" key="1">
    <source>
        <dbReference type="EMBL" id="KAF3944555.1"/>
    </source>
</evidence>
<comment type="caution">
    <text evidence="1">The sequence shown here is derived from an EMBL/GenBank/DDBJ whole genome shotgun (WGS) entry which is preliminary data.</text>
</comment>
<keyword evidence="2" id="KW-1185">Reference proteome</keyword>
<sequence length="69" mass="8135">MKDFLKYIYIANQRVKWANELGLRSPFLRFADCNAFLNLIPEAKAFNLYWLIASRIPPISSFILSRLRV</sequence>